<evidence type="ECO:0000256" key="8">
    <source>
        <dbReference type="ARBA" id="ARBA00023136"/>
    </source>
</evidence>
<dbReference type="InterPro" id="IPR004513">
    <property type="entry name" value="FtsX"/>
</dbReference>
<dbReference type="PANTHER" id="PTHR47755">
    <property type="entry name" value="CELL DIVISION PROTEIN FTSX"/>
    <property type="match status" value="1"/>
</dbReference>
<keyword evidence="8 10" id="KW-0472">Membrane</keyword>
<keyword evidence="4 10" id="KW-1003">Cell membrane</keyword>
<evidence type="ECO:0000256" key="11">
    <source>
        <dbReference type="SAM" id="Phobius"/>
    </source>
</evidence>
<evidence type="ECO:0000256" key="5">
    <source>
        <dbReference type="ARBA" id="ARBA00022618"/>
    </source>
</evidence>
<evidence type="ECO:0000256" key="1">
    <source>
        <dbReference type="ARBA" id="ARBA00004651"/>
    </source>
</evidence>
<evidence type="ECO:0000256" key="10">
    <source>
        <dbReference type="PIRNR" id="PIRNR003097"/>
    </source>
</evidence>
<dbReference type="PANTHER" id="PTHR47755:SF1">
    <property type="entry name" value="CELL DIVISION PROTEIN FTSX"/>
    <property type="match status" value="1"/>
</dbReference>
<proteinExistence type="inferred from homology"/>
<dbReference type="InterPro" id="IPR040690">
    <property type="entry name" value="FtsX_ECD"/>
</dbReference>
<gene>
    <name evidence="14" type="ORF">COW82_01885</name>
</gene>
<evidence type="ECO:0000259" key="13">
    <source>
        <dbReference type="Pfam" id="PF18075"/>
    </source>
</evidence>
<evidence type="ECO:0000259" key="12">
    <source>
        <dbReference type="Pfam" id="PF02687"/>
    </source>
</evidence>
<keyword evidence="6 11" id="KW-0812">Transmembrane</keyword>
<reference evidence="14 15" key="1">
    <citation type="submission" date="2017-09" db="EMBL/GenBank/DDBJ databases">
        <title>Depth-based differentiation of microbial function through sediment-hosted aquifers and enrichment of novel symbionts in the deep terrestrial subsurface.</title>
        <authorList>
            <person name="Probst A.J."/>
            <person name="Ladd B."/>
            <person name="Jarett J.K."/>
            <person name="Geller-Mcgrath D.E."/>
            <person name="Sieber C.M."/>
            <person name="Emerson J.B."/>
            <person name="Anantharaman K."/>
            <person name="Thomas B.C."/>
            <person name="Malmstrom R."/>
            <person name="Stieglmeier M."/>
            <person name="Klingl A."/>
            <person name="Woyke T."/>
            <person name="Ryan C.M."/>
            <person name="Banfield J.F."/>
        </authorList>
    </citation>
    <scope>NUCLEOTIDE SEQUENCE [LARGE SCALE GENOMIC DNA]</scope>
    <source>
        <strain evidence="14">CG22_combo_CG10-13_8_21_14_all_43_18</strain>
    </source>
</reference>
<evidence type="ECO:0000256" key="6">
    <source>
        <dbReference type="ARBA" id="ARBA00022692"/>
    </source>
</evidence>
<dbReference type="GO" id="GO:0005886">
    <property type="term" value="C:plasma membrane"/>
    <property type="evidence" value="ECO:0007669"/>
    <property type="project" value="UniProtKB-SubCell"/>
</dbReference>
<keyword evidence="5 10" id="KW-0132">Cell division</keyword>
<dbReference type="Pfam" id="PF18075">
    <property type="entry name" value="FtsX_ECD"/>
    <property type="match status" value="1"/>
</dbReference>
<protein>
    <recommendedName>
        <fullName evidence="3 10">Cell division protein FtsX</fullName>
    </recommendedName>
</protein>
<feature type="transmembrane region" description="Helical" evidence="11">
    <location>
        <begin position="185"/>
        <end position="212"/>
    </location>
</feature>
<dbReference type="EMBL" id="PCTS01000026">
    <property type="protein sequence ID" value="PIP86465.1"/>
    <property type="molecule type" value="Genomic_DNA"/>
</dbReference>
<evidence type="ECO:0000256" key="3">
    <source>
        <dbReference type="ARBA" id="ARBA00021907"/>
    </source>
</evidence>
<evidence type="ECO:0000256" key="7">
    <source>
        <dbReference type="ARBA" id="ARBA00022989"/>
    </source>
</evidence>
<comment type="similarity">
    <text evidence="2 10">Belongs to the ABC-4 integral membrane protein family. FtsX subfamily.</text>
</comment>
<feature type="domain" description="FtsX extracellular" evidence="13">
    <location>
        <begin position="59"/>
        <end position="148"/>
    </location>
</feature>
<comment type="caution">
    <text evidence="14">The sequence shown here is derived from an EMBL/GenBank/DDBJ whole genome shotgun (WGS) entry which is preliminary data.</text>
</comment>
<organism evidence="14 15">
    <name type="scientific">Candidatus Campbellbacteria bacterium CG22_combo_CG10-13_8_21_14_all_43_18</name>
    <dbReference type="NCBI Taxonomy" id="1974530"/>
    <lineage>
        <taxon>Bacteria</taxon>
        <taxon>Candidatus Campbelliibacteriota</taxon>
    </lineage>
</organism>
<keyword evidence="7 11" id="KW-1133">Transmembrane helix</keyword>
<evidence type="ECO:0000313" key="14">
    <source>
        <dbReference type="EMBL" id="PIP86465.1"/>
    </source>
</evidence>
<dbReference type="Gene3D" id="3.30.70.3040">
    <property type="match status" value="1"/>
</dbReference>
<dbReference type="Proteomes" id="UP000231276">
    <property type="component" value="Unassembled WGS sequence"/>
</dbReference>
<feature type="transmembrane region" description="Helical" evidence="11">
    <location>
        <begin position="280"/>
        <end position="303"/>
    </location>
</feature>
<name>A0A2H0DWB7_9BACT</name>
<evidence type="ECO:0000256" key="4">
    <source>
        <dbReference type="ARBA" id="ARBA00022475"/>
    </source>
</evidence>
<dbReference type="AlphaFoldDB" id="A0A2H0DWB7"/>
<dbReference type="GO" id="GO:0051301">
    <property type="term" value="P:cell division"/>
    <property type="evidence" value="ECO:0007669"/>
    <property type="project" value="UniProtKB-KW"/>
</dbReference>
<dbReference type="InterPro" id="IPR003838">
    <property type="entry name" value="ABC3_permease_C"/>
</dbReference>
<feature type="domain" description="ABC3 transporter permease C-terminal" evidence="12">
    <location>
        <begin position="188"/>
        <end position="309"/>
    </location>
</feature>
<feature type="transmembrane region" description="Helical" evidence="11">
    <location>
        <begin position="233"/>
        <end position="260"/>
    </location>
</feature>
<evidence type="ECO:0000313" key="15">
    <source>
        <dbReference type="Proteomes" id="UP000231276"/>
    </source>
</evidence>
<evidence type="ECO:0000256" key="2">
    <source>
        <dbReference type="ARBA" id="ARBA00007379"/>
    </source>
</evidence>
<accession>A0A2H0DWB7</accession>
<dbReference type="PIRSF" id="PIRSF003097">
    <property type="entry name" value="FtsX"/>
    <property type="match status" value="1"/>
</dbReference>
<keyword evidence="9 10" id="KW-0131">Cell cycle</keyword>
<comment type="subcellular location">
    <subcellularLocation>
        <location evidence="1">Cell membrane</location>
        <topology evidence="1">Multi-pass membrane protein</topology>
    </subcellularLocation>
</comment>
<evidence type="ECO:0000256" key="9">
    <source>
        <dbReference type="ARBA" id="ARBA00023306"/>
    </source>
</evidence>
<feature type="transmembrane region" description="Helical" evidence="11">
    <location>
        <begin position="21"/>
        <end position="48"/>
    </location>
</feature>
<dbReference type="Pfam" id="PF02687">
    <property type="entry name" value="FtsX"/>
    <property type="match status" value="1"/>
</dbReference>
<sequence>MIWTDLKRIMRAGFAGFWRNAFVSLASTMVLSFALFVIGVLIFLGAMLDTSLGQLRDKVDINVYFLTTAPEEEILSLKEQIETLPEVEFVEYVSREEALQEFRFRHENDQLILEALDELEDNPLGATLNVKARETSQYEGIAKFLDSNETLSADGRGEIIDRINYFQNKAAIDKLSGIIDSAQTISFAIALLLIIISVAMTFNTVRLAVFTAKDEIGVMKLVGASNRYARGPFVVEGIFSGILSAFIALILFYPLTLWLGPSTETFFGAISVFDYYLNNFGQIFLIMLFSGILLGGGSSYLAVRRYLKI</sequence>